<dbReference type="InterPro" id="IPR004000">
    <property type="entry name" value="Actin"/>
</dbReference>
<feature type="region of interest" description="Disordered" evidence="8">
    <location>
        <begin position="1014"/>
        <end position="1046"/>
    </location>
</feature>
<dbReference type="SUPFAM" id="SSF53067">
    <property type="entry name" value="Actin-like ATPase domain"/>
    <property type="match status" value="2"/>
</dbReference>
<organism evidence="9 10">
    <name type="scientific">Electrophorus voltai</name>
    <dbReference type="NCBI Taxonomy" id="2609070"/>
    <lineage>
        <taxon>Eukaryota</taxon>
        <taxon>Metazoa</taxon>
        <taxon>Chordata</taxon>
        <taxon>Craniata</taxon>
        <taxon>Vertebrata</taxon>
        <taxon>Euteleostomi</taxon>
        <taxon>Actinopterygii</taxon>
        <taxon>Neopterygii</taxon>
        <taxon>Teleostei</taxon>
        <taxon>Ostariophysi</taxon>
        <taxon>Gymnotiformes</taxon>
        <taxon>Gymnotoidei</taxon>
        <taxon>Gymnotidae</taxon>
        <taxon>Electrophorus</taxon>
    </lineage>
</organism>
<evidence type="ECO:0000256" key="8">
    <source>
        <dbReference type="SAM" id="MobiDB-lite"/>
    </source>
</evidence>
<keyword evidence="5" id="KW-0206">Cytoskeleton</keyword>
<proteinExistence type="inferred from homology"/>
<comment type="similarity">
    <text evidence="2 7">Belongs to the actin family.</text>
</comment>
<dbReference type="FunFam" id="3.30.420.40:FF:000058">
    <property type="entry name" value="Putative actin-related protein 5"/>
    <property type="match status" value="1"/>
</dbReference>
<dbReference type="Gene3D" id="3.90.640.10">
    <property type="entry name" value="Actin, Chain A, domain 4"/>
    <property type="match status" value="1"/>
</dbReference>
<feature type="region of interest" description="Disordered" evidence="8">
    <location>
        <begin position="646"/>
        <end position="677"/>
    </location>
</feature>
<feature type="region of interest" description="Disordered" evidence="8">
    <location>
        <begin position="1094"/>
        <end position="1121"/>
    </location>
</feature>
<comment type="subunit">
    <text evidence="6">Polymerization of globular actin (G-actin) leads to a structural filament (F-actin) in the form of a two-stranded helix. Each actin can bind to 4 others.</text>
</comment>
<dbReference type="InterPro" id="IPR004001">
    <property type="entry name" value="Actin_CS"/>
</dbReference>
<dbReference type="FunFam" id="3.90.640.10:FF:000007">
    <property type="entry name" value="Actin like 7B"/>
    <property type="match status" value="1"/>
</dbReference>
<feature type="region of interest" description="Disordered" evidence="8">
    <location>
        <begin position="1212"/>
        <end position="1267"/>
    </location>
</feature>
<keyword evidence="4" id="KW-0558">Oxidation</keyword>
<evidence type="ECO:0000256" key="5">
    <source>
        <dbReference type="ARBA" id="ARBA00023212"/>
    </source>
</evidence>
<evidence type="ECO:0000256" key="3">
    <source>
        <dbReference type="ARBA" id="ARBA00022481"/>
    </source>
</evidence>
<dbReference type="InterPro" id="IPR043129">
    <property type="entry name" value="ATPase_NBD"/>
</dbReference>
<dbReference type="EMBL" id="JAROKS010000003">
    <property type="protein sequence ID" value="KAK1805583.1"/>
    <property type="molecule type" value="Genomic_DNA"/>
</dbReference>
<evidence type="ECO:0000256" key="6">
    <source>
        <dbReference type="ARBA" id="ARBA00038582"/>
    </source>
</evidence>
<dbReference type="GO" id="GO:0005856">
    <property type="term" value="C:cytoskeleton"/>
    <property type="evidence" value="ECO:0007669"/>
    <property type="project" value="UniProtKB-SubCell"/>
</dbReference>
<protein>
    <recommendedName>
        <fullName evidence="11">CRAL-TRIO domain-containing protein</fullName>
    </recommendedName>
</protein>
<dbReference type="PANTHER" id="PTHR11937">
    <property type="entry name" value="ACTIN"/>
    <property type="match status" value="1"/>
</dbReference>
<gene>
    <name evidence="9" type="ORF">P4O66_019864</name>
</gene>
<feature type="region of interest" description="Disordered" evidence="8">
    <location>
        <begin position="1171"/>
        <end position="1197"/>
    </location>
</feature>
<evidence type="ECO:0000256" key="1">
    <source>
        <dbReference type="ARBA" id="ARBA00004245"/>
    </source>
</evidence>
<keyword evidence="5" id="KW-0963">Cytoplasm</keyword>
<dbReference type="FunFam" id="3.30.420.40:FF:000050">
    <property type="entry name" value="Actin, alpha skeletal muscle"/>
    <property type="match status" value="1"/>
</dbReference>
<dbReference type="Proteomes" id="UP001239994">
    <property type="component" value="Unassembled WGS sequence"/>
</dbReference>
<evidence type="ECO:0000313" key="9">
    <source>
        <dbReference type="EMBL" id="KAK1805583.1"/>
    </source>
</evidence>
<dbReference type="PROSITE" id="PS00432">
    <property type="entry name" value="ACTINS_2"/>
    <property type="match status" value="1"/>
</dbReference>
<dbReference type="CDD" id="cd13397">
    <property type="entry name" value="ASKHA_NBD_actin_Arp-T1-3"/>
    <property type="match status" value="1"/>
</dbReference>
<dbReference type="SMART" id="SM00268">
    <property type="entry name" value="ACTIN"/>
    <property type="match status" value="1"/>
</dbReference>
<evidence type="ECO:0008006" key="11">
    <source>
        <dbReference type="Google" id="ProtNLM"/>
    </source>
</evidence>
<keyword evidence="10" id="KW-1185">Reference proteome</keyword>
<dbReference type="PRINTS" id="PR00190">
    <property type="entry name" value="ACTIN"/>
</dbReference>
<accession>A0AAD8ZWN6</accession>
<dbReference type="Gene3D" id="3.30.420.40">
    <property type="match status" value="2"/>
</dbReference>
<evidence type="ECO:0000256" key="7">
    <source>
        <dbReference type="RuleBase" id="RU000487"/>
    </source>
</evidence>
<dbReference type="Pfam" id="PF00022">
    <property type="entry name" value="Actin"/>
    <property type="match status" value="1"/>
</dbReference>
<evidence type="ECO:0000313" key="10">
    <source>
        <dbReference type="Proteomes" id="UP001239994"/>
    </source>
</evidence>
<evidence type="ECO:0000256" key="2">
    <source>
        <dbReference type="ARBA" id="ARBA00006752"/>
    </source>
</evidence>
<evidence type="ECO:0000256" key="4">
    <source>
        <dbReference type="ARBA" id="ARBA00023097"/>
    </source>
</evidence>
<reference evidence="9" key="1">
    <citation type="submission" date="2023-03" db="EMBL/GenBank/DDBJ databases">
        <title>Electrophorus voltai genome.</title>
        <authorList>
            <person name="Bian C."/>
        </authorList>
    </citation>
    <scope>NUCLEOTIDE SEQUENCE</scope>
    <source>
        <strain evidence="9">CB-2022</strain>
        <tissue evidence="9">Muscle</tissue>
    </source>
</reference>
<feature type="compositionally biased region" description="Basic and acidic residues" evidence="8">
    <location>
        <begin position="1018"/>
        <end position="1036"/>
    </location>
</feature>
<sequence>MSDPTAQHKFKFIPVISAGPWSPATPALPPDRVLNSGAVIFPGAFDQHGCPLLVFPVETQAKLARELTEEDLSDFILYVLRLHSKPREECLVSAVADLREASLDVVKRVTGTLLLLERHGRVVHSLYVVLPRHRGVSKHLHRLLLSESSRAPSSAPFKCVFLRDVFELSNYMDRSQLLASLGGYLTYCHQSWVSFVKEIGGFVQAFVAVVRRLPAYIAAIQELSTLPVPEEVEPLTLFCSAHQARLQKLRRDLGLDDLLRQCEQILEKFRCPERDPCYQAMVGTHFFTRTALDMLQNYDRITAAVEKVALLWQQAFSKARLQLQVLRLQREAQQILAQMECVWQGALQSYRSEIRSEAAQNSSRAGALWLRFEASVFTHAMALVRRAEDVIHTTTEVVPMGSGWGQEAWLAELEQETDRFRMAVELLYERLRAVCRFHCGYEKVQHWYSRAICERSLQDLLWSRCRNPHVPPLAGVKGGTSADSAWRPSLESFLRHHPCPQLEELAQLAQLERALGELPNQGAAAQLTSRCMTLRTVMTSPDSATLHDLQLALQWQYEQLKGNRGAMTTTSDLTLVRDGCAESGGAGVLPRESGSGPCPSPRWDTVPTVGKPPSLISFDSGFGGIGSSRLETGSGKEVPEGLPRVPFSKGGALRSPQTEVNVPGIPSVRDEPEPDSLGAGIRIVPRVTADCLNLEIRVTRSATLPQNPWLGLPLDELESSYTVTISPRQQGVPHSPRHASCSLEEAELSPIRNILSSTITDTAGGTETTPTLLWDTYDLHDLKHDSSVRSLCSVSDLSLCDWVLKEEAELQAVEEVLQRTAGILQEEEDALVQEEALSVLLTPEPIDGKWSTWRRHARLAPMSSSGLAEAGVIGLEDDLTSHLQLSHYHDDLSSQGCPEDAGGVCAPSPGPAWSPGRGDLLQELKNLQSLDKRIMEENQKLHALHGCGAQSCTEDRRRFLDVLGHEKKEVEGGRKTRLRRGRKVIKCSIMESTSALGVREEDEGSVSDEALLTSCRRQPPDTKHEDQHVTPEELTNHKPSNSATDEAAHCKLGSEVLVTTAESTNNGKNLKQDTYQGSLSSTVLSESDISAAESDASNLQKRDMSDSISVASDPSDLSDVRVSVEEPEKCPGLHDCGLEMETVGTTSHAQCEGSGADPRVEEGRMVQEAGQERAFDPGGSGPLPRPPGSRRPWLGDQANSVSNRDLQESNAHVPAALGGPPVPSAGLKPKARTNPPPRKSQSLPATLGHNNNNNNNNNDDPHCRTVCQPEHNVTSTEEFIIGSDYEHGDQIDAASDGEIEGLIVGAEPARCEGMTLEVESGSELSRDRAEHQAAAPVGYDVSTRSSRRSPDILPRVCVPEVWVSRPPRGQFFSNTPLRLSDLLTPVVMDTGSVLVKAGFADQELPSIVFPAAIGRPKYEEVMHGSAERDVYVGHETQHMRGVLTLHYPVRNGLVTNWDHMELIWQHAFQQLCVDPVDHPVLLTEGVMVPLRNRQRMAQLMFESFNVPLTYVALQPVLALYAAGRTTGVVFDSGDGLSHSVPVFEGYCLPHAVQRLPLAGADVTLQLKQLLLEQGVCMRTSAELEIVRDIKEKCCHVPLDYEVELSRMGGAGTQMHYTLPDGHVVSLTTERFRAPEILFKPELIGRDHYGMHECIFKSILQSDIDLRKSFLGNVVLSGGNTLLAGLCERLQLELHRLAPANGSGTVRVLSPPERDFSVWKGGAVLSSLPAFSSAWISREEYEEFGPQIVFRKCF</sequence>
<name>A0AAD8ZWN6_9TELE</name>
<comment type="caution">
    <text evidence="9">The sequence shown here is derived from an EMBL/GenBank/DDBJ whole genome shotgun (WGS) entry which is preliminary data.</text>
</comment>
<keyword evidence="3" id="KW-0488">Methylation</keyword>
<comment type="subcellular location">
    <subcellularLocation>
        <location evidence="1">Cytoplasm</location>
        <location evidence="1">Cytoskeleton</location>
    </subcellularLocation>
</comment>